<evidence type="ECO:0000313" key="1">
    <source>
        <dbReference type="EMBL" id="CAF1028970.1"/>
    </source>
</evidence>
<evidence type="ECO:0000313" key="2">
    <source>
        <dbReference type="EMBL" id="CAF3797433.1"/>
    </source>
</evidence>
<sequence length="373" mass="43075">MKNTNIDLHINDVRTEVDDNLKDGLGTSDIIPHDLLDLWNDMLFSTDPFSDDFLSNSQFIQTLIDGKDLEDLATPVSSVITADRSVTVQNQDESTHRLRLKYDIRPKYRPQLKRELFPRDGKHAGKALPPRYVGSLNRKRFITLIIPKMYRNETTNLFVQVVWLTVSHNGQIYYNPNKFQCDNKNEKLQDRNPIYYKVNQHVDVDTGQLTIKLVCIRSKLDELLCARAFRPFRLDGQLIESIISLTSAELKQYKLEQSQLAFTLCRYNGNNQQLNDNKKGAPLAFDINEDEIQVLHETTFISKIMTEQEKRQRKKTSTPIVKTAKAECHRITCIHCGHKFAPERSVQATKRQASPLIFVAAKKQRQKSTNRNS</sequence>
<organism evidence="1 3">
    <name type="scientific">Didymodactylos carnosus</name>
    <dbReference type="NCBI Taxonomy" id="1234261"/>
    <lineage>
        <taxon>Eukaryota</taxon>
        <taxon>Metazoa</taxon>
        <taxon>Spiralia</taxon>
        <taxon>Gnathifera</taxon>
        <taxon>Rotifera</taxon>
        <taxon>Eurotatoria</taxon>
        <taxon>Bdelloidea</taxon>
        <taxon>Philodinida</taxon>
        <taxon>Philodinidae</taxon>
        <taxon>Didymodactylos</taxon>
    </lineage>
</organism>
<dbReference type="EMBL" id="CAJNOK010007257">
    <property type="protein sequence ID" value="CAF1028970.1"/>
    <property type="molecule type" value="Genomic_DNA"/>
</dbReference>
<gene>
    <name evidence="1" type="ORF">OVA965_LOCUS15889</name>
    <name evidence="2" type="ORF">TMI583_LOCUS15902</name>
</gene>
<proteinExistence type="predicted"/>
<reference evidence="1" key="1">
    <citation type="submission" date="2021-02" db="EMBL/GenBank/DDBJ databases">
        <authorList>
            <person name="Nowell W R."/>
        </authorList>
    </citation>
    <scope>NUCLEOTIDE SEQUENCE</scope>
</reference>
<dbReference type="AlphaFoldDB" id="A0A8S2DWX9"/>
<dbReference type="Proteomes" id="UP000677228">
    <property type="component" value="Unassembled WGS sequence"/>
</dbReference>
<comment type="caution">
    <text evidence="1">The sequence shown here is derived from an EMBL/GenBank/DDBJ whole genome shotgun (WGS) entry which is preliminary data.</text>
</comment>
<evidence type="ECO:0000313" key="3">
    <source>
        <dbReference type="Proteomes" id="UP000677228"/>
    </source>
</evidence>
<dbReference type="EMBL" id="CAJOBA010007269">
    <property type="protein sequence ID" value="CAF3797433.1"/>
    <property type="molecule type" value="Genomic_DNA"/>
</dbReference>
<accession>A0A8S2DWX9</accession>
<protein>
    <submittedName>
        <fullName evidence="1">Uncharacterized protein</fullName>
    </submittedName>
</protein>
<dbReference type="Proteomes" id="UP000682733">
    <property type="component" value="Unassembled WGS sequence"/>
</dbReference>
<name>A0A8S2DWX9_9BILA</name>